<dbReference type="InterPro" id="IPR022385">
    <property type="entry name" value="Rhs_assc_core"/>
</dbReference>
<accession>A0ABT3Y1T5</accession>
<feature type="chain" id="PRO_5045800035" evidence="1">
    <location>
        <begin position="20"/>
        <end position="1172"/>
    </location>
</feature>
<feature type="domain" description="DUF6443" evidence="2">
    <location>
        <begin position="35"/>
        <end position="154"/>
    </location>
</feature>
<proteinExistence type="predicted"/>
<dbReference type="Pfam" id="PF20041">
    <property type="entry name" value="DUF6443"/>
    <property type="match status" value="1"/>
</dbReference>
<dbReference type="EMBL" id="JAOVZV010000005">
    <property type="protein sequence ID" value="MCX8532085.1"/>
    <property type="molecule type" value="Genomic_DNA"/>
</dbReference>
<organism evidence="3 4">
    <name type="scientific">Chryseobacterium luquanense</name>
    <dbReference type="NCBI Taxonomy" id="2983766"/>
    <lineage>
        <taxon>Bacteria</taxon>
        <taxon>Pseudomonadati</taxon>
        <taxon>Bacteroidota</taxon>
        <taxon>Flavobacteriia</taxon>
        <taxon>Flavobacteriales</taxon>
        <taxon>Weeksellaceae</taxon>
        <taxon>Chryseobacterium group</taxon>
        <taxon>Chryseobacterium</taxon>
    </lineage>
</organism>
<dbReference type="PANTHER" id="PTHR32305">
    <property type="match status" value="1"/>
</dbReference>
<comment type="caution">
    <text evidence="3">The sequence shown here is derived from an EMBL/GenBank/DDBJ whole genome shotgun (WGS) entry which is preliminary data.</text>
</comment>
<evidence type="ECO:0000259" key="2">
    <source>
        <dbReference type="Pfam" id="PF20041"/>
    </source>
</evidence>
<evidence type="ECO:0000256" key="1">
    <source>
        <dbReference type="SAM" id="SignalP"/>
    </source>
</evidence>
<protein>
    <submittedName>
        <fullName evidence="3">DUF6443 domain-containing protein</fullName>
    </submittedName>
</protein>
<gene>
    <name evidence="3" type="ORF">OEA66_06940</name>
</gene>
<sequence>MKKIIIPICTLFVAGISHAQTLNTDQNYVYSKTYLEYNGTTISKTAETVQYLDGLGRAKQLINIKASPLGRDVVSHIVYDQYGRQTLEYLPVPQSGTMNGAFISSPLTNATQNDIYGSEKIYAEKILENSPLNRVLEQKQVGNAWSNKPVKFEYNANADGEVKKYTATFNESNFESSISLSGNYVANKLYKTIVIDEDLNKTIEFKNGQGQTILVRKMLDGTNSVDTYYVYNNYSQLAYVIPPLAVAANALNAATLNNLCYQYKYDNKNRVVEKKLPGKGWEYMVYDKADRLIATQDANLRPDSKWLVTKYDKFGRVIYTGIMPLPGQTREGLQAITNNYVITENRSAQGFTMSGMQVYYTNDLYSQIETILSINYYDTYPIGTPGFTPTLSGNTVITDDFTQNISTKSLPVASFVKNIEDNNWTKNFTWYDNKGRAIASHSINHLGGYTKTESELDFSGTPKQVITRHKRLDSDTEKVITESFTYDHQNRLLTHKHKVDNNAEEILAQNEYNELSQLKTKKIGGISVSTPLQIVDYQYNIRGWMTQINDPANLNNKLFGYEIKYSDPVISTPKFNGNIAEIDWVKNYTGSPTIRRYSYQYDSLNRLEHAGFSEPSGYNLSAGIYDETMVYDLNGNILSLSRNAASYYNTPEQIDDLKYEYEGNRLLTIQDFSGNLTGYEGGSNTISYDLNGNMISMPDKMIEDIQYNHLNLPSKLKINGFNKGLKYLYRADGTKLKKSFIAASGNGAMYSSSTEYLDGFHYASSTGDELWWALYEESGGAYEGEAFMNEIHNGNFDISLKFVPTSEGFYDFENNEYIYQYKDHLGNVRMSYKKEGNELQVTDSNDYYPFGMSFIRNAEEEAYFGTGSYKNYKYNGKELQETGMYDYGWRMYMPDLGRWGVVDPLSEKGHNFSPYNYAINNPIRFIDPDGLWISITDGDNQYRYSKGQTQHQVNGKWQAIDSSVTLSDNVIGIVAGLQSIGSGGETGAGMISYYDNKNHDINIQSTTGENNYENGTAYINLSSKSNYPTSDGQVSDSPFFIKLGHEMGHGMDPMKKSDLFGPWVGGKTQNDKVSHSEIFASHIENKLRAENGLPLRVSYMVNPNNKIANGVDLQTMLIDSTGNSVYFNGYGQNLQNQLKPGDPYNAFMDYIGCGEPLKGRYNYYNNVKKQKK</sequence>
<dbReference type="RefSeq" id="WP_267280698.1">
    <property type="nucleotide sequence ID" value="NZ_JAOVZV010000005.1"/>
</dbReference>
<evidence type="ECO:0000313" key="3">
    <source>
        <dbReference type="EMBL" id="MCX8532085.1"/>
    </source>
</evidence>
<reference evidence="3" key="1">
    <citation type="submission" date="2022-10" db="EMBL/GenBank/DDBJ databases">
        <title>Chryseobacterium sp. nov., a novel bacterial species.</title>
        <authorList>
            <person name="Cao Y."/>
        </authorList>
    </citation>
    <scope>NUCLEOTIDE SEQUENCE</scope>
    <source>
        <strain evidence="3">KC 927</strain>
    </source>
</reference>
<keyword evidence="4" id="KW-1185">Reference proteome</keyword>
<dbReference type="InterPro" id="IPR045619">
    <property type="entry name" value="DUF6443"/>
</dbReference>
<dbReference type="InterPro" id="IPR050708">
    <property type="entry name" value="T6SS_VgrG/RHS"/>
</dbReference>
<dbReference type="Proteomes" id="UP001070176">
    <property type="component" value="Unassembled WGS sequence"/>
</dbReference>
<dbReference type="NCBIfam" id="TIGR03696">
    <property type="entry name" value="Rhs_assc_core"/>
    <property type="match status" value="1"/>
</dbReference>
<feature type="signal peptide" evidence="1">
    <location>
        <begin position="1"/>
        <end position="19"/>
    </location>
</feature>
<dbReference type="Gene3D" id="2.180.10.10">
    <property type="entry name" value="RHS repeat-associated core"/>
    <property type="match status" value="1"/>
</dbReference>
<name>A0ABT3Y1T5_9FLAO</name>
<dbReference type="PANTHER" id="PTHR32305:SF15">
    <property type="entry name" value="PROTEIN RHSA-RELATED"/>
    <property type="match status" value="1"/>
</dbReference>
<evidence type="ECO:0000313" key="4">
    <source>
        <dbReference type="Proteomes" id="UP001070176"/>
    </source>
</evidence>
<keyword evidence="1" id="KW-0732">Signal</keyword>